<protein>
    <submittedName>
        <fullName evidence="2">Uncharacterized protein</fullName>
    </submittedName>
</protein>
<keyword evidence="3" id="KW-1185">Reference proteome</keyword>
<dbReference type="Proteomes" id="UP001189429">
    <property type="component" value="Unassembled WGS sequence"/>
</dbReference>
<comment type="caution">
    <text evidence="2">The sequence shown here is derived from an EMBL/GenBank/DDBJ whole genome shotgun (WGS) entry which is preliminary data.</text>
</comment>
<feature type="region of interest" description="Disordered" evidence="1">
    <location>
        <begin position="844"/>
        <end position="868"/>
    </location>
</feature>
<evidence type="ECO:0000313" key="2">
    <source>
        <dbReference type="EMBL" id="CAK0808026.1"/>
    </source>
</evidence>
<organism evidence="2 3">
    <name type="scientific">Prorocentrum cordatum</name>
    <dbReference type="NCBI Taxonomy" id="2364126"/>
    <lineage>
        <taxon>Eukaryota</taxon>
        <taxon>Sar</taxon>
        <taxon>Alveolata</taxon>
        <taxon>Dinophyceae</taxon>
        <taxon>Prorocentrales</taxon>
        <taxon>Prorocentraceae</taxon>
        <taxon>Prorocentrum</taxon>
    </lineage>
</organism>
<feature type="region of interest" description="Disordered" evidence="1">
    <location>
        <begin position="718"/>
        <end position="738"/>
    </location>
</feature>
<feature type="region of interest" description="Disordered" evidence="1">
    <location>
        <begin position="40"/>
        <end position="61"/>
    </location>
</feature>
<dbReference type="EMBL" id="CAUYUJ010004075">
    <property type="protein sequence ID" value="CAK0808026.1"/>
    <property type="molecule type" value="Genomic_DNA"/>
</dbReference>
<proteinExistence type="predicted"/>
<accession>A0ABN9QPC5</accession>
<evidence type="ECO:0000256" key="1">
    <source>
        <dbReference type="SAM" id="MobiDB-lite"/>
    </source>
</evidence>
<gene>
    <name evidence="2" type="ORF">PCOR1329_LOCUS13741</name>
</gene>
<feature type="compositionally biased region" description="Polar residues" evidence="1">
    <location>
        <begin position="845"/>
        <end position="854"/>
    </location>
</feature>
<evidence type="ECO:0000313" key="3">
    <source>
        <dbReference type="Proteomes" id="UP001189429"/>
    </source>
</evidence>
<name>A0ABN9QPC5_9DINO</name>
<sequence>MRVGQLQRLGAAAMATAKKGKRAEVSDVLLAHTNWLQEQEAAGSGKLHRKTRDKPRCDNEVRDSGVTAANMIEYMDAKGRHWQKKWTSHFSRGAILEKLAITREAAADEGWEAIEIEDLNSAIESMAKSKAKGIEQMGALTFKWLPPSAREEPRKLIEEIERMGAWPRQLMVTLASLLRKVYAVTALWDLAEFYDTLEPVLILKEGLRLGIPARTLHLEMLGHLGARLIREKSAHAEPIAPDGSICAGARGGVDFGRVALCAVLEKVGAKYERVYARSWVGDVATRVEGSRREVVRQLSNAGVDFAAGVKKARLTLSTRSALIGGDMDVAKEVALRLHSRNIAVKVFGVAPGNVTMWRRRLAGVIAPKLRGRCLTALLHVEIAKGGPAFGAAFALLDSWMRVISDGGGRKKAEFIWPGVVKMATGTEPKKCWKGFAGVTRAMVNALVDLDWGPKGPWHWVSDAGEEFGGSDPTGLDGDLDTSDLRQALSDAIDKRQWVSAANHYAGKGLEGGADLRSAKALIRKFKGKGGLGKVGAQLALFAGGVWPRQRVTDLGIEVSPHPSEDGPGSSEWLIAAGDASGGEHTVGPRRQIALAGWRQSVNRGGLAALKELLTAASGYHRIRTHVGLWCEVRELIKGKELDLLKIESHMSAKDAVDAGVDPIDYIGNVLADDFVDGIIERVQVARTQARTLGFAEGIAALVRSRGLATLQAAIEVEPSAGPSQKERRDANVQRKRGGKQLAETKHVITYDVDGTHYGRSRCGGRVPILKAAAWLMEECVPVERTKASTHGAASSRAQVGHQKIHASHLGTYHDELRLHYCQRCGCIAGQTGRQNLSRIEKGLQPGTSKMATEWNNRKLGKSSSNATR</sequence>
<reference evidence="2" key="1">
    <citation type="submission" date="2023-10" db="EMBL/GenBank/DDBJ databases">
        <authorList>
            <person name="Chen Y."/>
            <person name="Shah S."/>
            <person name="Dougan E. K."/>
            <person name="Thang M."/>
            <person name="Chan C."/>
        </authorList>
    </citation>
    <scope>NUCLEOTIDE SEQUENCE [LARGE SCALE GENOMIC DNA]</scope>
</reference>